<feature type="compositionally biased region" description="Polar residues" evidence="1">
    <location>
        <begin position="1059"/>
        <end position="1073"/>
    </location>
</feature>
<evidence type="ECO:0000313" key="4">
    <source>
        <dbReference type="Proteomes" id="UP000327013"/>
    </source>
</evidence>
<feature type="transmembrane region" description="Helical" evidence="2">
    <location>
        <begin position="242"/>
        <end position="263"/>
    </location>
</feature>
<feature type="region of interest" description="Disordered" evidence="1">
    <location>
        <begin position="1024"/>
        <end position="1453"/>
    </location>
</feature>
<feature type="region of interest" description="Disordered" evidence="1">
    <location>
        <begin position="355"/>
        <end position="377"/>
    </location>
</feature>
<comment type="caution">
    <text evidence="3">The sequence shown here is derived from an EMBL/GenBank/DDBJ whole genome shotgun (WGS) entry which is preliminary data.</text>
</comment>
<dbReference type="GO" id="GO:0005886">
    <property type="term" value="C:plasma membrane"/>
    <property type="evidence" value="ECO:0007669"/>
    <property type="project" value="InterPro"/>
</dbReference>
<dbReference type="PANTHER" id="PTHR36424:SF1">
    <property type="entry name" value="LOW AFFINITY K(+) TRANSPORTER 1-RELATED"/>
    <property type="match status" value="1"/>
</dbReference>
<dbReference type="InterPro" id="IPR011701">
    <property type="entry name" value="MFS"/>
</dbReference>
<feature type="compositionally biased region" description="Polar residues" evidence="1">
    <location>
        <begin position="1272"/>
        <end position="1284"/>
    </location>
</feature>
<sequence>MSSGRHRYHERVDSRPSVYESGDEQDEIDDLDPMIQHVVESKKHRNNIDSDGDSAYGSDDQSHDSLLPAELREGDARTHEDEAISLQAAKAPLEDTKPVSWLSLPRKDQLIILTLIRLAEPITQTSLMAYMFYMLKSFDGNLSDAAISAQVGLLSAAFTGAQAVTAMIWGGLADKAWVGRKRILLIGLFGTFVATFGFGFSKSFFWAMFFRTIGGGLNGNVGVMRTMISEIVVEKKFQPKAFLLMPVTFNVGVLVGPILGGWLQDPVQQYPSVFPKGGWLEQFPYALPNVVTSVFLASAFALVFFGLEETHIDRRHRPDWGLKIGQSVGRACLRLFWRRKSHAYTSVESQAGSNIELGRHATHGRQDARDSAPQGRRPQLPYRRIFTRNVVLTLCTHGLFALNVGAFNTLWFIFLSTPRFDPAHPEPPEHTEQRLPFKFTGGLGLPPPTIGMAIAIIGVFGLCMQFGVYSRVTHKLGVLPTFRLSNMFFPIAYTLAPLLVMLPTRSAAPHAADGPWMWVGICCLLAIQVTGRTFSLPITQILINNCTPHPSVLGTMHGIGTSVSAATRTFGPILWTLMYGYGLEMGVVGLACRPSAVETMPPLLPLTLAIVQSSFPRALCVLFLARHALLAAGGCSGSAAPAVFTHSRLTLDQTPGPTLCAGLRHAQSWAPLSYPSVAASSLRSFQPGWPAPCFVPPATLLIQPHISPYSLEPRHFALDIRQRETHNPLSSSSAGGDLIAHSEDRDLRSFTRPLGPFVVEHPSLLRLPGNENNKPHSTCLAAASAGKAKSRTIINGITSPCPISNLRDAGRPSPTSGFGSLPSFPLLCTWIRALQIMKRNSVADDYLDPMASTLQCLRGGEGYRKFLVFAALTKSKKGNDYIALFAYFQFRSMIRIILAQGPRQVINAITLYSVMHIDKIFKGNKDSQDNSDNGIAKFWSNIEALANEDTQQAVILLSMLFTFVIWVFSALSLIVAFVLYITFLWHFIPREDGTVSAYCRRKIEKRLENAVRTNYQKALEKEEAKRKKAEVDAMKFGRKPPPPARRPTLPLLDDKDSDVFTNPGLSRSTTESTLPPYAARPDLARMDTLSSNRSRSTMAEPKLPDIAPKLPNIEEKEAPSTPADDQEPTLPVMQPALPVIADYERPQMPPRTFTEMSNASKTSVASDAPLLARAGDMGSAENRLLDNASEAPMPSRPSISNSYGRPLPGAMPRSSSARPMEQSANRHGRQPPPQRSMTDHDYPQADSWNDPPFVTQISQLPRNGAEPVQRPAASQSPWPLSSAESYEMQPKGQQQQQQQQSRSVYQPEGYQPYIPTDPSNQALHRDQAFDNEPQRPHAPQGQYPLRRFDSSIPMTSTPSPMSSPLRSETAPLPRQSGYREQQTSHTQSTPYAGPRGRFPVRPNTSGGWRPGPGEFRGPHPGRAPPRQYGQSGGYYQQGGYESREGQYHGGGHN</sequence>
<feature type="compositionally biased region" description="Basic and acidic residues" evidence="1">
    <location>
        <begin position="1024"/>
        <end position="1035"/>
    </location>
</feature>
<feature type="transmembrane region" description="Helical" evidence="2">
    <location>
        <begin position="955"/>
        <end position="988"/>
    </location>
</feature>
<keyword evidence="2" id="KW-0472">Membrane</keyword>
<feature type="transmembrane region" description="Helical" evidence="2">
    <location>
        <begin position="484"/>
        <end position="504"/>
    </location>
</feature>
<evidence type="ECO:0000256" key="2">
    <source>
        <dbReference type="SAM" id="Phobius"/>
    </source>
</evidence>
<proteinExistence type="predicted"/>
<feature type="transmembrane region" description="Helical" evidence="2">
    <location>
        <begin position="450"/>
        <end position="472"/>
    </location>
</feature>
<feature type="compositionally biased region" description="Acidic residues" evidence="1">
    <location>
        <begin position="21"/>
        <end position="32"/>
    </location>
</feature>
<dbReference type="Gene3D" id="1.20.1250.20">
    <property type="entry name" value="MFS general substrate transporter like domains"/>
    <property type="match status" value="1"/>
</dbReference>
<feature type="compositionally biased region" description="Polar residues" evidence="1">
    <location>
        <begin position="1378"/>
        <end position="1390"/>
    </location>
</feature>
<accession>A0A5N6KVA6</accession>
<dbReference type="OrthoDB" id="10262656at2759"/>
<reference evidence="3 4" key="1">
    <citation type="submission" date="2019-06" db="EMBL/GenBank/DDBJ databases">
        <title>A chromosomal-level reference genome of Carpinus fangiana (Coryloideae, Betulaceae).</title>
        <authorList>
            <person name="Yang X."/>
            <person name="Wang Z."/>
            <person name="Zhang L."/>
            <person name="Hao G."/>
            <person name="Liu J."/>
            <person name="Yang Y."/>
        </authorList>
    </citation>
    <scope>NUCLEOTIDE SEQUENCE [LARGE SCALE GENOMIC DNA]</scope>
    <source>
        <strain evidence="3">Cfa_2016G</strain>
        <tissue evidence="3">Leaf</tissue>
    </source>
</reference>
<feature type="transmembrane region" description="Helical" evidence="2">
    <location>
        <begin position="182"/>
        <end position="198"/>
    </location>
</feature>
<feature type="compositionally biased region" description="Polar residues" evidence="1">
    <location>
        <begin position="1213"/>
        <end position="1225"/>
    </location>
</feature>
<feature type="region of interest" description="Disordered" evidence="1">
    <location>
        <begin position="1"/>
        <end position="65"/>
    </location>
</feature>
<protein>
    <recommendedName>
        <fullName evidence="5">Major facilitator superfamily (MFS) profile domain-containing protein</fullName>
    </recommendedName>
</protein>
<feature type="compositionally biased region" description="Polar residues" evidence="1">
    <location>
        <begin position="1088"/>
        <end position="1097"/>
    </location>
</feature>
<dbReference type="SUPFAM" id="SSF103473">
    <property type="entry name" value="MFS general substrate transporter"/>
    <property type="match status" value="1"/>
</dbReference>
<feature type="transmembrane region" description="Helical" evidence="2">
    <location>
        <begin position="516"/>
        <end position="534"/>
    </location>
</feature>
<feature type="compositionally biased region" description="Polar residues" evidence="1">
    <location>
        <begin position="1154"/>
        <end position="1165"/>
    </location>
</feature>
<feature type="compositionally biased region" description="Low complexity" evidence="1">
    <location>
        <begin position="1350"/>
        <end position="1364"/>
    </location>
</feature>
<dbReference type="EMBL" id="VIBQ01000013">
    <property type="protein sequence ID" value="KAB8346287.1"/>
    <property type="molecule type" value="Genomic_DNA"/>
</dbReference>
<evidence type="ECO:0000256" key="1">
    <source>
        <dbReference type="SAM" id="MobiDB-lite"/>
    </source>
</evidence>
<feature type="transmembrane region" description="Helical" evidence="2">
    <location>
        <begin position="390"/>
        <end position="414"/>
    </location>
</feature>
<feature type="transmembrane region" description="Helical" evidence="2">
    <location>
        <begin position="145"/>
        <end position="170"/>
    </location>
</feature>
<dbReference type="Pfam" id="PF07690">
    <property type="entry name" value="MFS_1"/>
    <property type="match status" value="1"/>
</dbReference>
<dbReference type="Pfam" id="PF16944">
    <property type="entry name" value="KCH"/>
    <property type="match status" value="1"/>
</dbReference>
<dbReference type="Proteomes" id="UP000327013">
    <property type="component" value="Unassembled WGS sequence"/>
</dbReference>
<feature type="compositionally biased region" description="Basic and acidic residues" evidence="1">
    <location>
        <begin position="1323"/>
        <end position="1335"/>
    </location>
</feature>
<gene>
    <name evidence="3" type="ORF">FH972_023331</name>
</gene>
<feature type="transmembrane region" description="Helical" evidence="2">
    <location>
        <begin position="283"/>
        <end position="307"/>
    </location>
</feature>
<name>A0A5N6KVA6_9ROSI</name>
<dbReference type="InterPro" id="IPR031606">
    <property type="entry name" value="Kch1/2"/>
</dbReference>
<keyword evidence="4" id="KW-1185">Reference proteome</keyword>
<evidence type="ECO:0000313" key="3">
    <source>
        <dbReference type="EMBL" id="KAB8346287.1"/>
    </source>
</evidence>
<dbReference type="InterPro" id="IPR036259">
    <property type="entry name" value="MFS_trans_sf"/>
</dbReference>
<keyword evidence="2" id="KW-0812">Transmembrane</keyword>
<organism evidence="3 4">
    <name type="scientific">Carpinus fangiana</name>
    <dbReference type="NCBI Taxonomy" id="176857"/>
    <lineage>
        <taxon>Eukaryota</taxon>
        <taxon>Viridiplantae</taxon>
        <taxon>Streptophyta</taxon>
        <taxon>Embryophyta</taxon>
        <taxon>Tracheophyta</taxon>
        <taxon>Spermatophyta</taxon>
        <taxon>Magnoliopsida</taxon>
        <taxon>eudicotyledons</taxon>
        <taxon>Gunneridae</taxon>
        <taxon>Pentapetalae</taxon>
        <taxon>rosids</taxon>
        <taxon>fabids</taxon>
        <taxon>Fagales</taxon>
        <taxon>Betulaceae</taxon>
        <taxon>Carpinus</taxon>
    </lineage>
</organism>
<keyword evidence="2" id="KW-1133">Transmembrane helix</keyword>
<dbReference type="GO" id="GO:0015079">
    <property type="term" value="F:potassium ion transmembrane transporter activity"/>
    <property type="evidence" value="ECO:0007669"/>
    <property type="project" value="InterPro"/>
</dbReference>
<evidence type="ECO:0008006" key="5">
    <source>
        <dbReference type="Google" id="ProtNLM"/>
    </source>
</evidence>
<dbReference type="PANTHER" id="PTHR36424">
    <property type="entry name" value="PHEROMONE-REGULATED MEMBRANE PROTEIN 6"/>
    <property type="match status" value="1"/>
</dbReference>